<dbReference type="CDD" id="cd17917">
    <property type="entry name" value="DEXHc_RHA-like"/>
    <property type="match status" value="1"/>
</dbReference>
<dbReference type="InterPro" id="IPR001650">
    <property type="entry name" value="Helicase_C-like"/>
</dbReference>
<evidence type="ECO:0000259" key="6">
    <source>
        <dbReference type="PROSITE" id="PS51192"/>
    </source>
</evidence>
<gene>
    <name evidence="8" type="ORF">PGLA1383_LOCUS3010</name>
</gene>
<feature type="non-terminal residue" evidence="8">
    <location>
        <position position="1"/>
    </location>
</feature>
<reference evidence="8" key="1">
    <citation type="submission" date="2021-02" db="EMBL/GenBank/DDBJ databases">
        <authorList>
            <person name="Dougan E. K."/>
            <person name="Rhodes N."/>
            <person name="Thang M."/>
            <person name="Chan C."/>
        </authorList>
    </citation>
    <scope>NUCLEOTIDE SEQUENCE</scope>
</reference>
<dbReference type="SMART" id="SM00487">
    <property type="entry name" value="DEXDc"/>
    <property type="match status" value="1"/>
</dbReference>
<accession>A0A813D6S0</accession>
<keyword evidence="3" id="KW-0347">Helicase</keyword>
<dbReference type="PROSITE" id="PS51192">
    <property type="entry name" value="HELICASE_ATP_BIND_1"/>
    <property type="match status" value="1"/>
</dbReference>
<keyword evidence="4" id="KW-0067">ATP-binding</keyword>
<feature type="domain" description="Helicase C-terminal" evidence="7">
    <location>
        <begin position="975"/>
        <end position="1141"/>
    </location>
</feature>
<dbReference type="Proteomes" id="UP000654075">
    <property type="component" value="Unassembled WGS sequence"/>
</dbReference>
<organism evidence="8 9">
    <name type="scientific">Polarella glacialis</name>
    <name type="common">Dinoflagellate</name>
    <dbReference type="NCBI Taxonomy" id="89957"/>
    <lineage>
        <taxon>Eukaryota</taxon>
        <taxon>Sar</taxon>
        <taxon>Alveolata</taxon>
        <taxon>Dinophyceae</taxon>
        <taxon>Suessiales</taxon>
        <taxon>Suessiaceae</taxon>
        <taxon>Polarella</taxon>
    </lineage>
</organism>
<dbReference type="PROSITE" id="PS51194">
    <property type="entry name" value="HELICASE_CTER"/>
    <property type="match status" value="1"/>
</dbReference>
<evidence type="ECO:0000313" key="8">
    <source>
        <dbReference type="EMBL" id="CAE8584066.1"/>
    </source>
</evidence>
<dbReference type="SUPFAM" id="SSF52540">
    <property type="entry name" value="P-loop containing nucleoside triphosphate hydrolases"/>
    <property type="match status" value="1"/>
</dbReference>
<evidence type="ECO:0008006" key="10">
    <source>
        <dbReference type="Google" id="ProtNLM"/>
    </source>
</evidence>
<name>A0A813D6S0_POLGL</name>
<dbReference type="Gene3D" id="1.20.120.1080">
    <property type="match status" value="1"/>
</dbReference>
<evidence type="ECO:0000256" key="4">
    <source>
        <dbReference type="ARBA" id="ARBA00022840"/>
    </source>
</evidence>
<evidence type="ECO:0000256" key="2">
    <source>
        <dbReference type="ARBA" id="ARBA00022801"/>
    </source>
</evidence>
<feature type="compositionally biased region" description="Gly residues" evidence="5">
    <location>
        <begin position="708"/>
        <end position="732"/>
    </location>
</feature>
<evidence type="ECO:0000259" key="7">
    <source>
        <dbReference type="PROSITE" id="PS51194"/>
    </source>
</evidence>
<dbReference type="Pfam" id="PF00271">
    <property type="entry name" value="Helicase_C"/>
    <property type="match status" value="1"/>
</dbReference>
<evidence type="ECO:0000313" key="9">
    <source>
        <dbReference type="Proteomes" id="UP000654075"/>
    </source>
</evidence>
<feature type="domain" description="Helicase ATP-binding" evidence="6">
    <location>
        <begin position="791"/>
        <end position="920"/>
    </location>
</feature>
<dbReference type="CDD" id="cd18791">
    <property type="entry name" value="SF2_C_RHA"/>
    <property type="match status" value="1"/>
</dbReference>
<dbReference type="GO" id="GO:0016787">
    <property type="term" value="F:hydrolase activity"/>
    <property type="evidence" value="ECO:0007669"/>
    <property type="project" value="UniProtKB-KW"/>
</dbReference>
<evidence type="ECO:0000256" key="3">
    <source>
        <dbReference type="ARBA" id="ARBA00022806"/>
    </source>
</evidence>
<dbReference type="InterPro" id="IPR007502">
    <property type="entry name" value="Helicase-assoc_dom"/>
</dbReference>
<feature type="region of interest" description="Disordered" evidence="5">
    <location>
        <begin position="1805"/>
        <end position="1831"/>
    </location>
</feature>
<keyword evidence="9" id="KW-1185">Reference proteome</keyword>
<dbReference type="GO" id="GO:0004386">
    <property type="term" value="F:helicase activity"/>
    <property type="evidence" value="ECO:0007669"/>
    <property type="project" value="UniProtKB-KW"/>
</dbReference>
<feature type="region of interest" description="Disordered" evidence="5">
    <location>
        <begin position="707"/>
        <end position="774"/>
    </location>
</feature>
<proteinExistence type="predicted"/>
<feature type="compositionally biased region" description="Acidic residues" evidence="5">
    <location>
        <begin position="1805"/>
        <end position="1818"/>
    </location>
</feature>
<dbReference type="GO" id="GO:0003723">
    <property type="term" value="F:RNA binding"/>
    <property type="evidence" value="ECO:0007669"/>
    <property type="project" value="TreeGrafter"/>
</dbReference>
<evidence type="ECO:0000256" key="5">
    <source>
        <dbReference type="SAM" id="MobiDB-lite"/>
    </source>
</evidence>
<evidence type="ECO:0000256" key="1">
    <source>
        <dbReference type="ARBA" id="ARBA00022741"/>
    </source>
</evidence>
<dbReference type="SMART" id="SM00490">
    <property type="entry name" value="HELICc"/>
    <property type="match status" value="1"/>
</dbReference>
<dbReference type="InterPro" id="IPR027417">
    <property type="entry name" value="P-loop_NTPase"/>
</dbReference>
<dbReference type="EMBL" id="CAJNNV010001000">
    <property type="protein sequence ID" value="CAE8584066.1"/>
    <property type="molecule type" value="Genomic_DNA"/>
</dbReference>
<dbReference type="PANTHER" id="PTHR18934:SF99">
    <property type="entry name" value="ATP-DEPENDENT RNA HELICASE DHX37-RELATED"/>
    <property type="match status" value="1"/>
</dbReference>
<dbReference type="OrthoDB" id="66977at2759"/>
<protein>
    <recommendedName>
        <fullName evidence="10">1-phosphatidylinositol 4-kinase</fullName>
    </recommendedName>
</protein>
<feature type="region of interest" description="Disordered" evidence="5">
    <location>
        <begin position="1844"/>
        <end position="1868"/>
    </location>
</feature>
<sequence>RSIPVSGAETRMSPAAKDAVREINHASARSLSAGPERLGEWLSQLGLADMLDCAVRWCDEQGATFLEEVVEHVDELTEALGLSDEESCRVAAGARSALIATMPGSAAGGTPSLLERPATCPAVSLQNLYDSLGGQRTASKLSLRAASTSSDTRAGTCTKSLVRPASVGGLPILAENFRAAHMGGCISRVLTVQAAVSNFTALSRRTRTKSASSEADFASLASKVAREERGRCLGRTATCTVEGPLAGIFSSLQIKDKTLSISEVHRSEAHTGPGTAAGFANDGNQVITFESEGFVHRKKNGEPSQPALRRMDTVGNVSELGENRSSLVNHLHQDGVSPVSLDHGQTGTVYALEAGGEKIAVFKPVEGEKFTRKSLDPGQGSVREEAAYLVDRLCGSQAGVPVTSRASIEVGGEVLYGSVQAFVQDVLGFIEDFAMPRDADRAKEFVSQETAEALAALDMRVFNMDRHSGNLLVLRKDRPHGLGPIDHGCCLPAWWFLGEAIFEAWFSWPQLQCAPCQATRDLARVSLEKLPQTCDMVRAAGLDAAAIVTLRLCTLFVFIGVAELALPVGKLAALMLRDEETGFQELSWLEARVLTSAQSSGARCRLQVNDRGDQEIFAEGNGEGLEVETFLSALEAVFRAELPKAVLGFDTGAAKSGEGNDKAAVMRCKATFFSRWKGGILRYVLALTGQCLDASCAGMHRSTPFAAQGGGASSKGGGGKGGSKGGGGYKGGGGKHEDHKGGGSGHGAKGGQTAGKKGGYGGGFSSWGSDTGNSQRRSQVICIQGETGCGKPPIAVTQPRRIAAISLAQRVASQLNEEVGQTVGYRVAMDGKASDSTRLSFVTTGWLLMFLAHRPEALRQYTHIVLDEIHERDLDMDLLCLLLKRSLAQNPALRVVLMSATMDASQFLGYFSSPGVKTENDPIMVGSKRFPTYPYFLDDLIGGALPGFAPKLRLDRFDKVGRVDVNPQLFETCVSIVQAVAKPGLCVLVFLPGLSEIEQLHEALSSMRGCCPLDYHMLHSIIPHEEQKKALEPPPAGHCKIVLSTNIAESSITIPDVRYILDFGIVRKMVFDEERAMQSLCNTWCSQATCRQRRGRCGRLQEGVILYLFPRSLYERMQPYASPEVLSVPLESIYLKSRVLLHHLGTPEQLLSHLIDAPPQQRISAAAQNLLDLGALKADGKVASLGRIAVFMPTTIQLAKLIVLSWALGIPADGIVIAAALSTQDVFKLASPANCRNLEEFPAHLSHNYITRARYDAGQFSEPIMYRNLYMDYLQVSKKQARQYHQWLDESCVASSRMSQFAALVTELAAKLGCAVPSARAHPALRKLVEIKRSQQLSQTEIEKLFTQDYDRLKCAIVGAFQPSFVQGEINTQNKNKGKINGCGFDPLKTCLLQQIKPPEMADVDNLWEFCSSLAPTSNVKLNDAGKIAFIECGDDSKIHVPESEVVHQMPLVAQLLHQLMRQPCKFKALTDKGIWHEPSKIGSPNFLNGMKWHVNGMRTVGSPYWRSNMGYMCEMRGELKCHWGVCSSLLGREGPDQVRITGLTILPPPGSMVGTVMILAFLSGPFKVTFLGDPSEGFHGVHVVATDQEGARPMVLSFSPGWWSSTEMRLLNDFRMAMNEVLASPDQGTADDASASYQELMSCVERQKRQWAGTKDSSNFLPDAAYDINKEQQLEARMVPPPCGSLELFEVDVVGHGLGHAAGLDGAVEKETEGAEAKFRASPPWLRSLSAVARHDLEGDLCVLRQKFGLHVAKLETSRKHGLPSRLAVDISGGEEAVEAARRELVEGILQYYATQVEWNAAELPEDEPQEAPQEAELETKPTAELPGGARVWRAPTRKVVSETAAEDVADDWGAPPQAEEVDAGWGDDLAVPSPQFCAKSLFVHGCRILTTCR</sequence>
<keyword evidence="1" id="KW-0547">Nucleotide-binding</keyword>
<dbReference type="SMART" id="SM00847">
    <property type="entry name" value="HA2"/>
    <property type="match status" value="1"/>
</dbReference>
<feature type="compositionally biased region" description="Gly residues" evidence="5">
    <location>
        <begin position="742"/>
        <end position="765"/>
    </location>
</feature>
<keyword evidence="2" id="KW-0378">Hydrolase</keyword>
<dbReference type="PANTHER" id="PTHR18934">
    <property type="entry name" value="ATP-DEPENDENT RNA HELICASE"/>
    <property type="match status" value="1"/>
</dbReference>
<dbReference type="GO" id="GO:0005524">
    <property type="term" value="F:ATP binding"/>
    <property type="evidence" value="ECO:0007669"/>
    <property type="project" value="UniProtKB-KW"/>
</dbReference>
<comment type="caution">
    <text evidence="8">The sequence shown here is derived from an EMBL/GenBank/DDBJ whole genome shotgun (WGS) entry which is preliminary data.</text>
</comment>
<dbReference type="InterPro" id="IPR014001">
    <property type="entry name" value="Helicase_ATP-bd"/>
</dbReference>
<dbReference type="Gene3D" id="3.40.50.300">
    <property type="entry name" value="P-loop containing nucleotide triphosphate hydrolases"/>
    <property type="match status" value="2"/>
</dbReference>